<dbReference type="GO" id="GO:0006635">
    <property type="term" value="P:fatty acid beta-oxidation"/>
    <property type="evidence" value="ECO:0007669"/>
    <property type="project" value="TreeGrafter"/>
</dbReference>
<dbReference type="InterPro" id="IPR014748">
    <property type="entry name" value="Enoyl-CoA_hydra_C"/>
</dbReference>
<organism evidence="4 5">
    <name type="scientific">Solihabitans fulvus</name>
    <dbReference type="NCBI Taxonomy" id="1892852"/>
    <lineage>
        <taxon>Bacteria</taxon>
        <taxon>Bacillati</taxon>
        <taxon>Actinomycetota</taxon>
        <taxon>Actinomycetes</taxon>
        <taxon>Pseudonocardiales</taxon>
        <taxon>Pseudonocardiaceae</taxon>
        <taxon>Solihabitans</taxon>
    </lineage>
</organism>
<proteinExistence type="inferred from homology"/>
<comment type="similarity">
    <text evidence="1">Belongs to the enoyl-CoA hydratase/isomerase family.</text>
</comment>
<dbReference type="Gene3D" id="3.90.226.10">
    <property type="entry name" value="2-enoyl-CoA Hydratase, Chain A, domain 1"/>
    <property type="match status" value="1"/>
</dbReference>
<accession>A0A5B2XDI2</accession>
<dbReference type="GO" id="GO:0016853">
    <property type="term" value="F:isomerase activity"/>
    <property type="evidence" value="ECO:0007669"/>
    <property type="project" value="UniProtKB-KW"/>
</dbReference>
<evidence type="ECO:0000313" key="5">
    <source>
        <dbReference type="Proteomes" id="UP000323454"/>
    </source>
</evidence>
<keyword evidence="2" id="KW-0443">Lipid metabolism</keyword>
<evidence type="ECO:0000256" key="1">
    <source>
        <dbReference type="ARBA" id="ARBA00005254"/>
    </source>
</evidence>
<dbReference type="EMBL" id="VUOB01000030">
    <property type="protein sequence ID" value="KAA2261214.1"/>
    <property type="molecule type" value="Genomic_DNA"/>
</dbReference>
<dbReference type="InterPro" id="IPR029045">
    <property type="entry name" value="ClpP/crotonase-like_dom_sf"/>
</dbReference>
<comment type="caution">
    <text evidence="4">The sequence shown here is derived from an EMBL/GenBank/DDBJ whole genome shotgun (WGS) entry which is preliminary data.</text>
</comment>
<dbReference type="Gene3D" id="1.10.12.10">
    <property type="entry name" value="Lyase 2-enoyl-coa Hydratase, Chain A, domain 2"/>
    <property type="match status" value="1"/>
</dbReference>
<dbReference type="PANTHER" id="PTHR11941:SF169">
    <property type="entry name" value="(7AS)-7A-METHYL-1,5-DIOXO-2,3,5,6,7,7A-HEXAHYDRO-1H-INDENE-CARBOXYL-COA HYDROLASE"/>
    <property type="match status" value="1"/>
</dbReference>
<dbReference type="InterPro" id="IPR001753">
    <property type="entry name" value="Enoyl-CoA_hydra/iso"/>
</dbReference>
<protein>
    <submittedName>
        <fullName evidence="4">Enoyl-CoA hydratase/isomerase family protein</fullName>
    </submittedName>
</protein>
<dbReference type="PANTHER" id="PTHR11941">
    <property type="entry name" value="ENOYL-COA HYDRATASE-RELATED"/>
    <property type="match status" value="1"/>
</dbReference>
<dbReference type="SUPFAM" id="SSF52096">
    <property type="entry name" value="ClpP/crotonase"/>
    <property type="match status" value="1"/>
</dbReference>
<evidence type="ECO:0000256" key="3">
    <source>
        <dbReference type="ARBA" id="ARBA00023239"/>
    </source>
</evidence>
<dbReference type="AlphaFoldDB" id="A0A5B2XDI2"/>
<evidence type="ECO:0000313" key="4">
    <source>
        <dbReference type="EMBL" id="KAA2261214.1"/>
    </source>
</evidence>
<reference evidence="4 5" key="1">
    <citation type="submission" date="2019-09" db="EMBL/GenBank/DDBJ databases">
        <title>Goodfellowia gen. nov., a new genus of the Pseudonocardineae related to Actinoalloteichus, containing Goodfellowia coeruleoviolacea gen. nov., comb. nov. gen. nov., comb. nov.</title>
        <authorList>
            <person name="Labeda D."/>
        </authorList>
    </citation>
    <scope>NUCLEOTIDE SEQUENCE [LARGE SCALE GENOMIC DNA]</scope>
    <source>
        <strain evidence="4 5">AN110305</strain>
    </source>
</reference>
<name>A0A5B2XDI2_9PSEU</name>
<evidence type="ECO:0000256" key="2">
    <source>
        <dbReference type="ARBA" id="ARBA00023098"/>
    </source>
</evidence>
<dbReference type="CDD" id="cd06558">
    <property type="entry name" value="crotonase-like"/>
    <property type="match status" value="1"/>
</dbReference>
<gene>
    <name evidence="4" type="ORF">F0L68_18380</name>
</gene>
<sequence length="257" mass="27570">MECGVEVVRYETVNRVAWVTIDRPAASNAINRAVSDGLFAAADRFNADDDALVLVLTGAGDQAFCAGGDLKEMADDAMTVPPQDFVPQFGRNLLVDKPVIAAVNGAAYAGGFLLAQSCDLCVASDNARFAITEVKVGRGVPWAVPLPWLVPPRVAMQLLLTGDPINAMRAREIGLVNEVVPAAALRAATQAMAERIAANAPLSVLAAKRTARLFADMSLREAFEAAERIWHPVYLSEDAQEGPRAFRQGRSPVWRGR</sequence>
<dbReference type="Proteomes" id="UP000323454">
    <property type="component" value="Unassembled WGS sequence"/>
</dbReference>
<keyword evidence="3" id="KW-0456">Lyase</keyword>
<dbReference type="Pfam" id="PF00378">
    <property type="entry name" value="ECH_1"/>
    <property type="match status" value="1"/>
</dbReference>
<reference evidence="4 5" key="2">
    <citation type="submission" date="2019-09" db="EMBL/GenBank/DDBJ databases">
        <authorList>
            <person name="Jin C."/>
        </authorList>
    </citation>
    <scope>NUCLEOTIDE SEQUENCE [LARGE SCALE GENOMIC DNA]</scope>
    <source>
        <strain evidence="4 5">AN110305</strain>
    </source>
</reference>
<dbReference type="OrthoDB" id="9775794at2"/>
<keyword evidence="4" id="KW-0413">Isomerase</keyword>
<dbReference type="GO" id="GO:0016829">
    <property type="term" value="F:lyase activity"/>
    <property type="evidence" value="ECO:0007669"/>
    <property type="project" value="UniProtKB-KW"/>
</dbReference>
<keyword evidence="5" id="KW-1185">Reference proteome</keyword>